<feature type="domain" description="DM8" evidence="2">
    <location>
        <begin position="200"/>
        <end position="235"/>
    </location>
</feature>
<feature type="compositionally biased region" description="Gly residues" evidence="1">
    <location>
        <begin position="389"/>
        <end position="399"/>
    </location>
</feature>
<evidence type="ECO:0000313" key="4">
    <source>
        <dbReference type="Proteomes" id="UP001165090"/>
    </source>
</evidence>
<organism evidence="3 4">
    <name type="scientific">Volvox africanus</name>
    <dbReference type="NCBI Taxonomy" id="51714"/>
    <lineage>
        <taxon>Eukaryota</taxon>
        <taxon>Viridiplantae</taxon>
        <taxon>Chlorophyta</taxon>
        <taxon>core chlorophytes</taxon>
        <taxon>Chlorophyceae</taxon>
        <taxon>CS clade</taxon>
        <taxon>Chlamydomonadales</taxon>
        <taxon>Volvocaceae</taxon>
        <taxon>Volvox</taxon>
    </lineage>
</organism>
<reference evidence="3 4" key="1">
    <citation type="journal article" date="2023" name="IScience">
        <title>Expanded male sex-determining region conserved during the evolution of homothallism in the green alga Volvox.</title>
        <authorList>
            <person name="Yamamoto K."/>
            <person name="Matsuzaki R."/>
            <person name="Mahakham W."/>
            <person name="Heman W."/>
            <person name="Sekimoto H."/>
            <person name="Kawachi M."/>
            <person name="Minakuchi Y."/>
            <person name="Toyoda A."/>
            <person name="Nozaki H."/>
        </authorList>
    </citation>
    <scope>NUCLEOTIDE SEQUENCE [LARGE SCALE GENOMIC DNA]</scope>
    <source>
        <strain evidence="3 4">NIES-4468</strain>
    </source>
</reference>
<sequence>MTDSDLNSVPVHAVQHFTLRTCGGDVELNLSPFLDWRQDEEIIEFIHNLSTAAGDAVAVDAFRLLLEETEVHLRSLLSEPDRDCVEAQDAVPRVGVPLAAAAAAAAAAAVGDLAAAANGADPAMVPGQKTSAPHYCTVRGDPEGDLDLDPNTTAFEYGYGINTGGDNGGVVGGHGKWNGNVCNPCRTTEPLGSSFSSSSSSAAALLELCWEKLHLGYWKDVPLTWRNGYSLSCLVDVILRLLLGMETGHQKDDLDLDLDPNADSRSAGDSERRGEATVTVPPIYATKRPREQRQQWERQWRRQRPSSRQLPLALLQHCLRQLDLGLMMGGPLWRRQMHKLVEDLHAAAVEAAPPRTMQDQVAAAAARKVDKRDSTSGGDVAVRDRRDGGPGSGEEGGGSCSVLGNRSTKRLRGTLEL</sequence>
<dbReference type="EMBL" id="BSDZ01000031">
    <property type="protein sequence ID" value="GLI66310.1"/>
    <property type="molecule type" value="Genomic_DNA"/>
</dbReference>
<keyword evidence="4" id="KW-1185">Reference proteome</keyword>
<feature type="non-terminal residue" evidence="3">
    <location>
        <position position="417"/>
    </location>
</feature>
<dbReference type="InterPro" id="IPR056520">
    <property type="entry name" value="ARM_KDM8_N"/>
</dbReference>
<gene>
    <name evidence="3" type="ORF">VaNZ11_010085</name>
</gene>
<evidence type="ECO:0000313" key="3">
    <source>
        <dbReference type="EMBL" id="GLI66310.1"/>
    </source>
</evidence>
<feature type="compositionally biased region" description="Basic residues" evidence="1">
    <location>
        <begin position="407"/>
        <end position="417"/>
    </location>
</feature>
<proteinExistence type="predicted"/>
<dbReference type="Pfam" id="PF24472">
    <property type="entry name" value="ARM_KDM8_N"/>
    <property type="match status" value="1"/>
</dbReference>
<feature type="compositionally biased region" description="Basic and acidic residues" evidence="1">
    <location>
        <begin position="288"/>
        <end position="300"/>
    </location>
</feature>
<accession>A0ABQ5S8S5</accession>
<protein>
    <recommendedName>
        <fullName evidence="2">DM8 domain-containing protein</fullName>
    </recommendedName>
</protein>
<name>A0ABQ5S8S5_9CHLO</name>
<feature type="compositionally biased region" description="Basic and acidic residues" evidence="1">
    <location>
        <begin position="266"/>
        <end position="275"/>
    </location>
</feature>
<feature type="region of interest" description="Disordered" evidence="1">
    <location>
        <begin position="252"/>
        <end position="302"/>
    </location>
</feature>
<evidence type="ECO:0000256" key="1">
    <source>
        <dbReference type="SAM" id="MobiDB-lite"/>
    </source>
</evidence>
<evidence type="ECO:0000259" key="2">
    <source>
        <dbReference type="Pfam" id="PF24472"/>
    </source>
</evidence>
<dbReference type="Proteomes" id="UP001165090">
    <property type="component" value="Unassembled WGS sequence"/>
</dbReference>
<feature type="region of interest" description="Disordered" evidence="1">
    <location>
        <begin position="365"/>
        <end position="417"/>
    </location>
</feature>
<comment type="caution">
    <text evidence="3">The sequence shown here is derived from an EMBL/GenBank/DDBJ whole genome shotgun (WGS) entry which is preliminary data.</text>
</comment>